<dbReference type="InterPro" id="IPR050833">
    <property type="entry name" value="Poly_Biosynth_Transport"/>
</dbReference>
<sequence>MASPNHRLLVGWSKLVSSNLMAAIPFLLANAVAARSLGVSGFGQIAIILAYTKVIDGFFNFQSVNVLTRFLTEALEDKNIPNFRGLVKAGFLVDFLTALFACGVALSGIFLLQRVIGLEEDLVMFAALFCLIIPTRIFGVTEAILRSFDKFWTIGFRQVLLAGLVMCGWIVLAWQNAEPAAYLMVWFGAELVTNLWFISRASAALENTSISDVWNASAQAAIQRAEGFWRMLIQTNITFGIRLLSQDADIIFAGAVFGPGAAGLLRAAKDFANLAGQIGRPIQQVSSSQIARKMQLSGPRAAVGFARKIAVLSAAPALLLALSSYWWAGDFLAVIYGNGYQVAGLVAVVLLLAKAINLGGVTLLPLTIALGNSGDFLWTVILATLCYFAVMLLMAPFAGLLGIAIAHVSFELTWLLTTWNRVYKAMHHVEAARSAG</sequence>
<evidence type="ECO:0000256" key="4">
    <source>
        <dbReference type="ARBA" id="ARBA00022989"/>
    </source>
</evidence>
<dbReference type="EMBL" id="CP146069">
    <property type="protein sequence ID" value="WWR47676.1"/>
    <property type="molecule type" value="Genomic_DNA"/>
</dbReference>
<dbReference type="PANTHER" id="PTHR30250:SF31">
    <property type="entry name" value="INNER MEMBRANE PROTEIN YGHQ"/>
    <property type="match status" value="1"/>
</dbReference>
<evidence type="ECO:0000256" key="6">
    <source>
        <dbReference type="SAM" id="Phobius"/>
    </source>
</evidence>
<evidence type="ECO:0000256" key="1">
    <source>
        <dbReference type="ARBA" id="ARBA00004651"/>
    </source>
</evidence>
<name>A0ABZ2HM54_9RHOB</name>
<feature type="transmembrane region" description="Helical" evidence="6">
    <location>
        <begin position="91"/>
        <end position="116"/>
    </location>
</feature>
<feature type="transmembrane region" description="Helical" evidence="6">
    <location>
        <begin position="376"/>
        <end position="394"/>
    </location>
</feature>
<keyword evidence="4 6" id="KW-1133">Transmembrane helix</keyword>
<proteinExistence type="predicted"/>
<feature type="transmembrane region" description="Helical" evidence="6">
    <location>
        <begin position="20"/>
        <end position="51"/>
    </location>
</feature>
<evidence type="ECO:0000313" key="7">
    <source>
        <dbReference type="EMBL" id="WWR47676.1"/>
    </source>
</evidence>
<organism evidence="7 8">
    <name type="scientific">Roseovarius phycicola</name>
    <dbReference type="NCBI Taxonomy" id="3080976"/>
    <lineage>
        <taxon>Bacteria</taxon>
        <taxon>Pseudomonadati</taxon>
        <taxon>Pseudomonadota</taxon>
        <taxon>Alphaproteobacteria</taxon>
        <taxon>Rhodobacterales</taxon>
        <taxon>Roseobacteraceae</taxon>
        <taxon>Roseovarius</taxon>
    </lineage>
</organism>
<dbReference type="Proteomes" id="UP001364156">
    <property type="component" value="Chromosome"/>
</dbReference>
<keyword evidence="3 6" id="KW-0812">Transmembrane</keyword>
<feature type="transmembrane region" description="Helical" evidence="6">
    <location>
        <begin position="400"/>
        <end position="419"/>
    </location>
</feature>
<feature type="transmembrane region" description="Helical" evidence="6">
    <location>
        <begin position="309"/>
        <end position="328"/>
    </location>
</feature>
<keyword evidence="5 6" id="KW-0472">Membrane</keyword>
<gene>
    <name evidence="7" type="ORF">RZ517_05765</name>
</gene>
<comment type="subcellular location">
    <subcellularLocation>
        <location evidence="1">Cell membrane</location>
        <topology evidence="1">Multi-pass membrane protein</topology>
    </subcellularLocation>
</comment>
<protein>
    <recommendedName>
        <fullName evidence="9">O-antigen/teichoic acid export membrane protein</fullName>
    </recommendedName>
</protein>
<dbReference type="RefSeq" id="WP_338550509.1">
    <property type="nucleotide sequence ID" value="NZ_CP146069.1"/>
</dbReference>
<feature type="transmembrane region" description="Helical" evidence="6">
    <location>
        <begin position="180"/>
        <end position="198"/>
    </location>
</feature>
<feature type="transmembrane region" description="Helical" evidence="6">
    <location>
        <begin position="122"/>
        <end position="139"/>
    </location>
</feature>
<evidence type="ECO:0000256" key="2">
    <source>
        <dbReference type="ARBA" id="ARBA00022475"/>
    </source>
</evidence>
<feature type="transmembrane region" description="Helical" evidence="6">
    <location>
        <begin position="340"/>
        <end position="364"/>
    </location>
</feature>
<evidence type="ECO:0008006" key="9">
    <source>
        <dbReference type="Google" id="ProtNLM"/>
    </source>
</evidence>
<evidence type="ECO:0000256" key="3">
    <source>
        <dbReference type="ARBA" id="ARBA00022692"/>
    </source>
</evidence>
<dbReference type="PANTHER" id="PTHR30250">
    <property type="entry name" value="PST FAMILY PREDICTED COLANIC ACID TRANSPORTER"/>
    <property type="match status" value="1"/>
</dbReference>
<evidence type="ECO:0000313" key="8">
    <source>
        <dbReference type="Proteomes" id="UP001364156"/>
    </source>
</evidence>
<evidence type="ECO:0000256" key="5">
    <source>
        <dbReference type="ARBA" id="ARBA00023136"/>
    </source>
</evidence>
<feature type="transmembrane region" description="Helical" evidence="6">
    <location>
        <begin position="151"/>
        <end position="174"/>
    </location>
</feature>
<reference evidence="7 8" key="1">
    <citation type="submission" date="2023-10" db="EMBL/GenBank/DDBJ databases">
        <title>Roseovarius strain S88 nov., isolated from a marine algae.</title>
        <authorList>
            <person name="Lee M.W."/>
            <person name="Lee J.K."/>
            <person name="Kim J.M."/>
            <person name="Choi D.G."/>
            <person name="Baek J.H."/>
            <person name="Bayburt H."/>
            <person name="Jung J.J."/>
            <person name="Han D.M."/>
            <person name="Jeon C.O."/>
        </authorList>
    </citation>
    <scope>NUCLEOTIDE SEQUENCE [LARGE SCALE GENOMIC DNA]</scope>
    <source>
        <strain evidence="7 8">S88</strain>
    </source>
</reference>
<accession>A0ABZ2HM54</accession>
<keyword evidence="2" id="KW-1003">Cell membrane</keyword>
<keyword evidence="8" id="KW-1185">Reference proteome</keyword>